<dbReference type="GO" id="GO:0016810">
    <property type="term" value="F:hydrolase activity, acting on carbon-nitrogen (but not peptide) bonds"/>
    <property type="evidence" value="ECO:0007669"/>
    <property type="project" value="InterPro"/>
</dbReference>
<dbReference type="RefSeq" id="WP_139674531.1">
    <property type="nucleotide sequence ID" value="NZ_VDMN01000001.1"/>
</dbReference>
<name>A0A5C4XRB2_9HYPH</name>
<keyword evidence="4" id="KW-0732">Signal</keyword>
<dbReference type="SUPFAM" id="SSF88713">
    <property type="entry name" value="Glycoside hydrolase/deacetylase"/>
    <property type="match status" value="1"/>
</dbReference>
<evidence type="ECO:0000256" key="5">
    <source>
        <dbReference type="ARBA" id="ARBA00032976"/>
    </source>
</evidence>
<dbReference type="Pfam" id="PF01522">
    <property type="entry name" value="Polysacc_deac_1"/>
    <property type="match status" value="2"/>
</dbReference>
<evidence type="ECO:0000256" key="2">
    <source>
        <dbReference type="ARBA" id="ARBA00010973"/>
    </source>
</evidence>
<dbReference type="PANTHER" id="PTHR34216:SF7">
    <property type="entry name" value="POLY-BETA-1,6-N-ACETYL-D-GLUCOSAMINE N-DEACETYLASE"/>
    <property type="match status" value="1"/>
</dbReference>
<evidence type="ECO:0000313" key="8">
    <source>
        <dbReference type="Proteomes" id="UP000311605"/>
    </source>
</evidence>
<evidence type="ECO:0000256" key="4">
    <source>
        <dbReference type="ARBA" id="ARBA00022729"/>
    </source>
</evidence>
<dbReference type="AlphaFoldDB" id="A0A5C4XRB2"/>
<reference evidence="7 8" key="1">
    <citation type="submission" date="2019-06" db="EMBL/GenBank/DDBJ databases">
        <title>The draft genome of Rhizobium smilacinae PTYR-5.</title>
        <authorList>
            <person name="Liu L."/>
            <person name="Li L."/>
            <person name="Zhang X."/>
        </authorList>
    </citation>
    <scope>NUCLEOTIDE SEQUENCE [LARGE SCALE GENOMIC DNA]</scope>
    <source>
        <strain evidence="7 8">PTYR-5</strain>
    </source>
</reference>
<comment type="caution">
    <text evidence="7">The sequence shown here is derived from an EMBL/GenBank/DDBJ whole genome shotgun (WGS) entry which is preliminary data.</text>
</comment>
<dbReference type="InterPro" id="IPR002509">
    <property type="entry name" value="NODB_dom"/>
</dbReference>
<dbReference type="GO" id="GO:0005975">
    <property type="term" value="P:carbohydrate metabolic process"/>
    <property type="evidence" value="ECO:0007669"/>
    <property type="project" value="InterPro"/>
</dbReference>
<organism evidence="7 8">
    <name type="scientific">Aliirhizobium smilacinae</name>
    <dbReference type="NCBI Taxonomy" id="1395944"/>
    <lineage>
        <taxon>Bacteria</taxon>
        <taxon>Pseudomonadati</taxon>
        <taxon>Pseudomonadota</taxon>
        <taxon>Alphaproteobacteria</taxon>
        <taxon>Hyphomicrobiales</taxon>
        <taxon>Rhizobiaceae</taxon>
        <taxon>Aliirhizobium</taxon>
    </lineage>
</organism>
<comment type="function">
    <text evidence="1">Is involved in generating a small heat-stable compound (Nod), an acylated oligomer of N-acetylglucosamine, that stimulates mitosis in various plant protoplasts.</text>
</comment>
<dbReference type="PANTHER" id="PTHR34216">
    <property type="match status" value="1"/>
</dbReference>
<evidence type="ECO:0000256" key="3">
    <source>
        <dbReference type="ARBA" id="ARBA00020071"/>
    </source>
</evidence>
<protein>
    <recommendedName>
        <fullName evidence="3">Chitooligosaccharide deacetylase</fullName>
    </recommendedName>
    <alternativeName>
        <fullName evidence="5">Nodulation protein B</fullName>
    </alternativeName>
</protein>
<dbReference type="PROSITE" id="PS51677">
    <property type="entry name" value="NODB"/>
    <property type="match status" value="1"/>
</dbReference>
<dbReference type="OrthoDB" id="9782872at2"/>
<dbReference type="Proteomes" id="UP000311605">
    <property type="component" value="Unassembled WGS sequence"/>
</dbReference>
<dbReference type="Gene3D" id="3.20.20.370">
    <property type="entry name" value="Glycoside hydrolase/deacetylase"/>
    <property type="match status" value="1"/>
</dbReference>
<dbReference type="EMBL" id="VDMN01000001">
    <property type="protein sequence ID" value="TNM65883.1"/>
    <property type="molecule type" value="Genomic_DNA"/>
</dbReference>
<comment type="similarity">
    <text evidence="2">Belongs to the polysaccharide deacetylase family.</text>
</comment>
<keyword evidence="8" id="KW-1185">Reference proteome</keyword>
<evidence type="ECO:0000256" key="1">
    <source>
        <dbReference type="ARBA" id="ARBA00003236"/>
    </source>
</evidence>
<evidence type="ECO:0000259" key="6">
    <source>
        <dbReference type="PROSITE" id="PS51677"/>
    </source>
</evidence>
<accession>A0A5C4XRB2</accession>
<dbReference type="InterPro" id="IPR011330">
    <property type="entry name" value="Glyco_hydro/deAcase_b/a-brl"/>
</dbReference>
<proteinExistence type="inferred from homology"/>
<sequence length="350" mass="38960">MKDRAKAIWRRNVKRWLIGAGLEASALATGAGLMKAARGSGVIFTLHHVRPEAPSIIGPNRHLEVTPEFLDLAIRQLKKLGYDFVRLSDVPARLKTPSGKPFAAFTLDDGYRNNAEHALPVFARHGVPFTVFIAQGLAEHRQPLWWEIIGRLLREQDRVTFDFGQGLETVDLKTPVQQLDTFFRFASYVWAREETAAVADLCALAERYGIDPLAMTRELLMGPEELKDFAAHPLVSLGAHTVTHRKLCRLTAEEATREMRQSADWLADLTGTRPTAIAYPYGSRDAVGPREFQTARDLGFVIGLTTQPGMLTEGDLSRPTALPRVSLNGYYQKPRYVTALASGIPFALKR</sequence>
<evidence type="ECO:0000313" key="7">
    <source>
        <dbReference type="EMBL" id="TNM65883.1"/>
    </source>
</evidence>
<gene>
    <name evidence="7" type="ORF">FHP24_06540</name>
</gene>
<feature type="domain" description="NodB homology" evidence="6">
    <location>
        <begin position="101"/>
        <end position="350"/>
    </location>
</feature>
<dbReference type="InterPro" id="IPR051398">
    <property type="entry name" value="Polysacch_Deacetylase"/>
</dbReference>